<feature type="transmembrane region" description="Helical" evidence="4">
    <location>
        <begin position="165"/>
        <end position="183"/>
    </location>
</feature>
<feature type="transmembrane region" description="Helical" evidence="4">
    <location>
        <begin position="92"/>
        <end position="116"/>
    </location>
</feature>
<feature type="transmembrane region" description="Helical" evidence="4">
    <location>
        <begin position="128"/>
        <end position="149"/>
    </location>
</feature>
<dbReference type="OrthoDB" id="5492415at2"/>
<dbReference type="Proteomes" id="UP000050421">
    <property type="component" value="Unassembled WGS sequence"/>
</dbReference>
<dbReference type="PANTHER" id="PTHR43280:SF29">
    <property type="entry name" value="ARAC-FAMILY TRANSCRIPTIONAL REGULATOR"/>
    <property type="match status" value="1"/>
</dbReference>
<dbReference type="PANTHER" id="PTHR43280">
    <property type="entry name" value="ARAC-FAMILY TRANSCRIPTIONAL REGULATOR"/>
    <property type="match status" value="1"/>
</dbReference>
<reference evidence="6 7" key="1">
    <citation type="submission" date="2015-09" db="EMBL/GenBank/DDBJ databases">
        <title>Identification and resolution of microdiversity through metagenomic sequencing of parallel consortia.</title>
        <authorList>
            <person name="Nelson W.C."/>
            <person name="Romine M.F."/>
            <person name="Lindemann S.R."/>
        </authorList>
    </citation>
    <scope>NUCLEOTIDE SEQUENCE [LARGE SCALE GENOMIC DNA]</scope>
    <source>
        <strain evidence="6">HL-49</strain>
    </source>
</reference>
<dbReference type="GO" id="GO:0043565">
    <property type="term" value="F:sequence-specific DNA binding"/>
    <property type="evidence" value="ECO:0007669"/>
    <property type="project" value="InterPro"/>
</dbReference>
<feature type="transmembrane region" description="Helical" evidence="4">
    <location>
        <begin position="6"/>
        <end position="23"/>
    </location>
</feature>
<proteinExistence type="predicted"/>
<dbReference type="GO" id="GO:0003700">
    <property type="term" value="F:DNA-binding transcription factor activity"/>
    <property type="evidence" value="ECO:0007669"/>
    <property type="project" value="InterPro"/>
</dbReference>
<feature type="transmembrane region" description="Helical" evidence="4">
    <location>
        <begin position="30"/>
        <end position="50"/>
    </location>
</feature>
<dbReference type="AlphaFoldDB" id="A0A0P7YFR4"/>
<evidence type="ECO:0000256" key="2">
    <source>
        <dbReference type="ARBA" id="ARBA00023125"/>
    </source>
</evidence>
<name>A0A0P7YFR4_9BACT</name>
<dbReference type="EMBL" id="LJXT01000089">
    <property type="protein sequence ID" value="KPQ13465.1"/>
    <property type="molecule type" value="Genomic_DNA"/>
</dbReference>
<dbReference type="PROSITE" id="PS00041">
    <property type="entry name" value="HTH_ARAC_FAMILY_1"/>
    <property type="match status" value="1"/>
</dbReference>
<evidence type="ECO:0000259" key="5">
    <source>
        <dbReference type="PROSITE" id="PS01124"/>
    </source>
</evidence>
<keyword evidence="4" id="KW-1133">Transmembrane helix</keyword>
<dbReference type="Gene3D" id="1.10.10.60">
    <property type="entry name" value="Homeodomain-like"/>
    <property type="match status" value="2"/>
</dbReference>
<keyword evidence="4" id="KW-0812">Transmembrane</keyword>
<keyword evidence="2" id="KW-0238">DNA-binding</keyword>
<dbReference type="Pfam" id="PF12833">
    <property type="entry name" value="HTH_18"/>
    <property type="match status" value="1"/>
</dbReference>
<evidence type="ECO:0000313" key="7">
    <source>
        <dbReference type="Proteomes" id="UP000050421"/>
    </source>
</evidence>
<dbReference type="PATRIC" id="fig|1305737.6.peg.3241"/>
<evidence type="ECO:0000313" key="6">
    <source>
        <dbReference type="EMBL" id="KPQ13465.1"/>
    </source>
</evidence>
<dbReference type="STRING" id="1305737.GCA_000526355_01668"/>
<feature type="transmembrane region" description="Helical" evidence="4">
    <location>
        <begin position="189"/>
        <end position="206"/>
    </location>
</feature>
<sequence length="351" mass="40980">MEFLLTVAISQLFVVFFLLWNVFEASKSEKYLIFFLLLMFFHMVVKFIFYVIINNSFLFENIYSSFTLGYGPLLLLYVIEKGELRKNNQTKTLLHLAPFFLFTFFFSVAVIVYLWSSSKSILDLYQNSIKWIILPSILGYFAIILRILFSKKEQIKSIKWLKPPVIYLTISLIIVSIISILDIGIEKEIIRSIVYSAFIFLSLAVARHLSSRTRLAQPAGHKKTKSKYEKSGLKQEDAVWIVDTLQDLMLKENLHLNSELKLEDLAAKIQVPKHHITEALNSKLDKNFYQYVNEFRIDKAVELLGKDDEQSIIQIAYLSGFNSKTTFNTYFKKLKGKTPKEYRETVPRFHK</sequence>
<keyword evidence="1" id="KW-0805">Transcription regulation</keyword>
<feature type="domain" description="HTH araC/xylS-type" evidence="5">
    <location>
        <begin position="246"/>
        <end position="345"/>
    </location>
</feature>
<dbReference type="PRINTS" id="PR00032">
    <property type="entry name" value="HTHARAC"/>
</dbReference>
<dbReference type="SMART" id="SM00342">
    <property type="entry name" value="HTH_ARAC"/>
    <property type="match status" value="1"/>
</dbReference>
<dbReference type="InterPro" id="IPR020449">
    <property type="entry name" value="Tscrpt_reg_AraC-type_HTH"/>
</dbReference>
<dbReference type="InterPro" id="IPR009057">
    <property type="entry name" value="Homeodomain-like_sf"/>
</dbReference>
<dbReference type="InterPro" id="IPR018062">
    <property type="entry name" value="HTH_AraC-typ_CS"/>
</dbReference>
<dbReference type="InterPro" id="IPR018060">
    <property type="entry name" value="HTH_AraC"/>
</dbReference>
<evidence type="ECO:0000256" key="1">
    <source>
        <dbReference type="ARBA" id="ARBA00023015"/>
    </source>
</evidence>
<evidence type="ECO:0000256" key="4">
    <source>
        <dbReference type="SAM" id="Phobius"/>
    </source>
</evidence>
<keyword evidence="4" id="KW-0472">Membrane</keyword>
<comment type="caution">
    <text evidence="6">The sequence shown here is derived from an EMBL/GenBank/DDBJ whole genome shotgun (WGS) entry which is preliminary data.</text>
</comment>
<dbReference type="PROSITE" id="PS01124">
    <property type="entry name" value="HTH_ARAC_FAMILY_2"/>
    <property type="match status" value="1"/>
</dbReference>
<accession>A0A0P7YFR4</accession>
<evidence type="ECO:0000256" key="3">
    <source>
        <dbReference type="ARBA" id="ARBA00023163"/>
    </source>
</evidence>
<keyword evidence="3" id="KW-0804">Transcription</keyword>
<feature type="transmembrane region" description="Helical" evidence="4">
    <location>
        <begin position="62"/>
        <end position="80"/>
    </location>
</feature>
<organism evidence="6 7">
    <name type="scientific">Algoriphagus marincola HL-49</name>
    <dbReference type="NCBI Taxonomy" id="1305737"/>
    <lineage>
        <taxon>Bacteria</taxon>
        <taxon>Pseudomonadati</taxon>
        <taxon>Bacteroidota</taxon>
        <taxon>Cytophagia</taxon>
        <taxon>Cytophagales</taxon>
        <taxon>Cyclobacteriaceae</taxon>
        <taxon>Algoriphagus</taxon>
    </lineage>
</organism>
<gene>
    <name evidence="6" type="ORF">HLUCCX10_12925</name>
</gene>
<dbReference type="SUPFAM" id="SSF46689">
    <property type="entry name" value="Homeodomain-like"/>
    <property type="match status" value="1"/>
</dbReference>
<dbReference type="eggNOG" id="COG2207">
    <property type="taxonomic scope" value="Bacteria"/>
</dbReference>
<protein>
    <submittedName>
        <fullName evidence="6">AraC family transcriptional regulator</fullName>
    </submittedName>
</protein>